<feature type="compositionally biased region" description="Basic and acidic residues" evidence="1">
    <location>
        <begin position="1201"/>
        <end position="1212"/>
    </location>
</feature>
<dbReference type="OrthoDB" id="330623at2759"/>
<dbReference type="AlphaFoldDB" id="A0A2A9MAK5"/>
<reference evidence="2 3" key="1">
    <citation type="submission" date="2017-09" db="EMBL/GenBank/DDBJ databases">
        <title>Genome sequencing of Besnoitia besnoiti strain Bb-Ger1.</title>
        <authorList>
            <person name="Schares G."/>
            <person name="Venepally P."/>
            <person name="Lorenzi H.A."/>
        </authorList>
    </citation>
    <scope>NUCLEOTIDE SEQUENCE [LARGE SCALE GENOMIC DNA]</scope>
    <source>
        <strain evidence="2 3">Bb-Ger1</strain>
    </source>
</reference>
<dbReference type="Proteomes" id="UP000224006">
    <property type="component" value="Chromosome IV"/>
</dbReference>
<protein>
    <submittedName>
        <fullName evidence="2">Uncharacterized protein</fullName>
    </submittedName>
</protein>
<name>A0A2A9MAK5_BESBE</name>
<feature type="compositionally biased region" description="Pro residues" evidence="1">
    <location>
        <begin position="7"/>
        <end position="26"/>
    </location>
</feature>
<accession>A0A2A9MAK5</accession>
<feature type="compositionally biased region" description="Basic residues" evidence="1">
    <location>
        <begin position="579"/>
        <end position="591"/>
    </location>
</feature>
<feature type="region of interest" description="Disordered" evidence="1">
    <location>
        <begin position="699"/>
        <end position="901"/>
    </location>
</feature>
<dbReference type="RefSeq" id="XP_029219517.1">
    <property type="nucleotide sequence ID" value="XM_029363594.1"/>
</dbReference>
<feature type="compositionally biased region" description="Basic residues" evidence="1">
    <location>
        <begin position="798"/>
        <end position="817"/>
    </location>
</feature>
<feature type="compositionally biased region" description="Basic and acidic residues" evidence="1">
    <location>
        <begin position="318"/>
        <end position="336"/>
    </location>
</feature>
<evidence type="ECO:0000313" key="3">
    <source>
        <dbReference type="Proteomes" id="UP000224006"/>
    </source>
</evidence>
<feature type="compositionally biased region" description="Basic and acidic residues" evidence="1">
    <location>
        <begin position="280"/>
        <end position="306"/>
    </location>
</feature>
<feature type="region of interest" description="Disordered" evidence="1">
    <location>
        <begin position="504"/>
        <end position="591"/>
    </location>
</feature>
<comment type="caution">
    <text evidence="2">The sequence shown here is derived from an EMBL/GenBank/DDBJ whole genome shotgun (WGS) entry which is preliminary data.</text>
</comment>
<feature type="compositionally biased region" description="Basic residues" evidence="1">
    <location>
        <begin position="413"/>
        <end position="429"/>
    </location>
</feature>
<feature type="region of interest" description="Disordered" evidence="1">
    <location>
        <begin position="242"/>
        <end position="388"/>
    </location>
</feature>
<feature type="compositionally biased region" description="Polar residues" evidence="1">
    <location>
        <begin position="401"/>
        <end position="410"/>
    </location>
</feature>
<feature type="region of interest" description="Disordered" evidence="1">
    <location>
        <begin position="994"/>
        <end position="1120"/>
    </location>
</feature>
<dbReference type="VEuPathDB" id="ToxoDB:BESB_051590"/>
<feature type="compositionally biased region" description="Polar residues" evidence="1">
    <location>
        <begin position="208"/>
        <end position="217"/>
    </location>
</feature>
<feature type="region of interest" description="Disordered" evidence="1">
    <location>
        <begin position="1139"/>
        <end position="1224"/>
    </location>
</feature>
<feature type="compositionally biased region" description="Pro residues" evidence="1">
    <location>
        <begin position="57"/>
        <end position="69"/>
    </location>
</feature>
<evidence type="ECO:0000313" key="2">
    <source>
        <dbReference type="EMBL" id="PFH35508.1"/>
    </source>
</evidence>
<proteinExistence type="predicted"/>
<dbReference type="KEGG" id="bbes:BESB_051590"/>
<feature type="compositionally biased region" description="Basic and acidic residues" evidence="1">
    <location>
        <begin position="1163"/>
        <end position="1177"/>
    </location>
</feature>
<evidence type="ECO:0000256" key="1">
    <source>
        <dbReference type="SAM" id="MobiDB-lite"/>
    </source>
</evidence>
<gene>
    <name evidence="2" type="ORF">BESB_051590</name>
</gene>
<feature type="region of interest" description="Disordered" evidence="1">
    <location>
        <begin position="401"/>
        <end position="483"/>
    </location>
</feature>
<dbReference type="GeneID" id="40310088"/>
<dbReference type="EMBL" id="NWUJ01000004">
    <property type="protein sequence ID" value="PFH35508.1"/>
    <property type="molecule type" value="Genomic_DNA"/>
</dbReference>
<sequence>MHASYVPAPPPPPEPPKVLRTVPPPTMAARNGHLAGCPPNPPLLAFPRRGPGSNAGPPAPPAPRAPPTVPSGQPLYCVSRIQPPPPSSAPRQMRTGLLPAPNNATFPGSRRGPPPPPPLTEQETRGGGDPFLSRPSGAAGGRGIRAPDPKRALSQFPFHQAEAMHIAQGAHAAPRDDASLHLSSCRVPAYVRPLHSATDSSPGGVPSQVLQGSSTSSAEFLRHQHGNVDHYCEDSGFASVDITGGPRGISSPQNQPRVLLPPEPRRPTEQVPVVLVLHPKRGDSSDSSKWPSERQPYRDYNADHAFENGGSRRNSTHGSHDSPNRLTHPPEEDRQAFDLLSRDSMPTGFHTMEEGGTFNPPEPQDRRRQRRQSQGQPAASLAPNRSAPLLPFPLPCSVPRMNTNAPSLSSVMPHRRPRPPTHASSRRVARPSSVSPAAGHLPLTLTEAKFSRKRQADSSRSRHTGHSPAHSPHTPTDESRRYFPRSACPRSKWWQSSAQATCSGVSRGRNFMDSPGRAIPDTRRRESVSPDRLRPLAHRKEHLSRLRKCSDSSRGSARASSSRFARDASPSRPESYGSVRHRSSFARPLSRRRRCCTPRRLRVPILLSVPTTSTRRRLSQLSPRRVHSASAADWKSVASSDSPRVSRELSPGSVGTDASRKESALSPAFNSRAQWHPPSQLTPSPCSLSLARLPPSPITPFGVVGHQRSQGIDPSVPTEGRPPEPSPPDASPVQRRSLDGGRGSHAQKRTRDLPGADVPRPLPPAPPVVLNVGGRLSHSQRAFEHEAAKPDSRPRTERQRRRKQRQQQRRQRARRRQQPQQQEPYTEESPQRETPRDSPSACGHTEEEQESFSRGDQAATTTFYPPPFVHRFSNLSDSTDSEQDGERTAEGDREEESDPWAASLEDVERHLKRRKALHSGTGHDFSHFPVGLQWDPRSKPSSDCPMLQNCDELFLPPWREQQRGTSGRVIYQFELLQHRPFRALWNSTAVDVSSSPSPFAQHHAVRSKASSPAHELRSLAHGARSQDSSGEAERTALFQENVGRGAGGRSAALPRDHLDSAYVRSGPIDRGHQRRAGEARGVPSRGPGSSCSNSSRRTSMSLGGDGEQWGGAERTCESDKPETFFWESEKCQRFVMTSSTRAPTEGDGSTDDSGFHHGFSSGKGDERNKQPLRRGSDTGRSPGCHEPQPKCWWGDQTPNAEARRNSLHEKDGGSSMMLPHVPWC</sequence>
<feature type="region of interest" description="Disordered" evidence="1">
    <location>
        <begin position="195"/>
        <end position="217"/>
    </location>
</feature>
<feature type="region of interest" description="Disordered" evidence="1">
    <location>
        <begin position="1"/>
        <end position="150"/>
    </location>
</feature>
<keyword evidence="3" id="KW-1185">Reference proteome</keyword>
<feature type="compositionally biased region" description="Low complexity" evidence="1">
    <location>
        <begin position="552"/>
        <end position="573"/>
    </location>
</feature>
<organism evidence="2 3">
    <name type="scientific">Besnoitia besnoiti</name>
    <name type="common">Apicomplexan protozoan</name>
    <dbReference type="NCBI Taxonomy" id="94643"/>
    <lineage>
        <taxon>Eukaryota</taxon>
        <taxon>Sar</taxon>
        <taxon>Alveolata</taxon>
        <taxon>Apicomplexa</taxon>
        <taxon>Conoidasida</taxon>
        <taxon>Coccidia</taxon>
        <taxon>Eucoccidiorida</taxon>
        <taxon>Eimeriorina</taxon>
        <taxon>Sarcocystidae</taxon>
        <taxon>Besnoitia</taxon>
    </lineage>
</organism>
<feature type="compositionally biased region" description="Polar residues" evidence="1">
    <location>
        <begin position="852"/>
        <end position="863"/>
    </location>
</feature>
<feature type="compositionally biased region" description="Low complexity" evidence="1">
    <location>
        <begin position="1084"/>
        <end position="1102"/>
    </location>
</feature>
<feature type="region of interest" description="Disordered" evidence="1">
    <location>
        <begin position="613"/>
        <end position="666"/>
    </location>
</feature>
<feature type="compositionally biased region" description="Basic and acidic residues" evidence="1">
    <location>
        <begin position="520"/>
        <end position="534"/>
    </location>
</feature>
<feature type="compositionally biased region" description="Basic and acidic residues" evidence="1">
    <location>
        <begin position="1067"/>
        <end position="1078"/>
    </location>
</feature>
<feature type="compositionally biased region" description="Basic residues" evidence="1">
    <location>
        <begin position="535"/>
        <end position="547"/>
    </location>
</feature>
<feature type="compositionally biased region" description="Basic and acidic residues" evidence="1">
    <location>
        <begin position="781"/>
        <end position="797"/>
    </location>
</feature>
<feature type="compositionally biased region" description="Low complexity" evidence="1">
    <location>
        <begin position="47"/>
        <end position="56"/>
    </location>
</feature>